<dbReference type="Gene3D" id="3.30.300.130">
    <property type="entry name" value="Fe-S cluster assembly (FSCA)"/>
    <property type="match status" value="1"/>
</dbReference>
<reference evidence="2 3" key="1">
    <citation type="submission" date="2019-11" db="EMBL/GenBank/DDBJ databases">
        <title>Bacillus idriensis genome.</title>
        <authorList>
            <person name="Konopka E.N."/>
            <person name="Newman J.D."/>
        </authorList>
    </citation>
    <scope>NUCLEOTIDE SEQUENCE [LARGE SCALE GENOMIC DNA]</scope>
    <source>
        <strain evidence="2 3">DSM 19097</strain>
    </source>
</reference>
<gene>
    <name evidence="2" type="ORF">GJU41_19035</name>
</gene>
<keyword evidence="3" id="KW-1185">Reference proteome</keyword>
<evidence type="ECO:0000259" key="1">
    <source>
        <dbReference type="Pfam" id="PF01883"/>
    </source>
</evidence>
<dbReference type="Pfam" id="PF01883">
    <property type="entry name" value="FeS_assembly_P"/>
    <property type="match status" value="1"/>
</dbReference>
<feature type="domain" description="MIP18 family-like" evidence="1">
    <location>
        <begin position="6"/>
        <end position="78"/>
    </location>
</feature>
<protein>
    <submittedName>
        <fullName evidence="2">DUF59 domain-containing protein</fullName>
    </submittedName>
</protein>
<dbReference type="SUPFAM" id="SSF117916">
    <property type="entry name" value="Fe-S cluster assembly (FSCA) domain-like"/>
    <property type="match status" value="1"/>
</dbReference>
<dbReference type="RefSeq" id="WP_070875641.1">
    <property type="nucleotide sequence ID" value="NZ_CAJGAA010000005.1"/>
</dbReference>
<comment type="caution">
    <text evidence="2">The sequence shown here is derived from an EMBL/GenBank/DDBJ whole genome shotgun (WGS) entry which is preliminary data.</text>
</comment>
<dbReference type="InterPro" id="IPR034904">
    <property type="entry name" value="FSCA_dom_sf"/>
</dbReference>
<accession>A0A6I2MGA3</accession>
<sequence>MNSREREVFKKLDTVYDPELDQSLPELGFIKDVKIDGSEVHIAYRLPTYWCSPNFAFIMAEDIQKSVSQLDWVSRVKVTLDDHCASKEINDGVGSGKTFNQTFQGMSTGELDELRRTFRVKTFYVRQERLIRHLLYKAEIPVERLIQMTIHELKEISDLDSEGYSLKSRYLLIREELVSANHSKAIAFITPEGKPMNVEKFPEYFAMIKRTRLSMEFNGNYCRSLLETRYNLEQSSVN</sequence>
<organism evidence="2 3">
    <name type="scientific">Metabacillus idriensis</name>
    <dbReference type="NCBI Taxonomy" id="324768"/>
    <lineage>
        <taxon>Bacteria</taxon>
        <taxon>Bacillati</taxon>
        <taxon>Bacillota</taxon>
        <taxon>Bacilli</taxon>
        <taxon>Bacillales</taxon>
        <taxon>Bacillaceae</taxon>
        <taxon>Metabacillus</taxon>
    </lineage>
</organism>
<name>A0A6I2MGA3_9BACI</name>
<dbReference type="AlphaFoldDB" id="A0A6I2MGA3"/>
<dbReference type="Proteomes" id="UP000441585">
    <property type="component" value="Unassembled WGS sequence"/>
</dbReference>
<dbReference type="EMBL" id="WKKF01000008">
    <property type="protein sequence ID" value="MRX56056.1"/>
    <property type="molecule type" value="Genomic_DNA"/>
</dbReference>
<evidence type="ECO:0000313" key="2">
    <source>
        <dbReference type="EMBL" id="MRX56056.1"/>
    </source>
</evidence>
<evidence type="ECO:0000313" key="3">
    <source>
        <dbReference type="Proteomes" id="UP000441585"/>
    </source>
</evidence>
<proteinExistence type="predicted"/>
<dbReference type="InterPro" id="IPR002744">
    <property type="entry name" value="MIP18-like"/>
</dbReference>